<evidence type="ECO:0000256" key="1">
    <source>
        <dbReference type="ARBA" id="ARBA00023054"/>
    </source>
</evidence>
<evidence type="ECO:0000256" key="3">
    <source>
        <dbReference type="SAM" id="MobiDB-lite"/>
    </source>
</evidence>
<keyword evidence="1 2" id="KW-0175">Coiled coil</keyword>
<comment type="caution">
    <text evidence="4">The sequence shown here is derived from an EMBL/GenBank/DDBJ whole genome shotgun (WGS) entry which is preliminary data.</text>
</comment>
<dbReference type="AlphaFoldDB" id="A0A3M7Q4U4"/>
<dbReference type="PANTHER" id="PTHR18870:SF9">
    <property type="entry name" value="PROTEIN TAG-278-RELATED"/>
    <property type="match status" value="1"/>
</dbReference>
<dbReference type="Proteomes" id="UP000276133">
    <property type="component" value="Unassembled WGS sequence"/>
</dbReference>
<protein>
    <submittedName>
        <fullName evidence="4">Uncharacterized protein</fullName>
    </submittedName>
</protein>
<dbReference type="OrthoDB" id="75801at2759"/>
<gene>
    <name evidence="4" type="ORF">BpHYR1_051674</name>
</gene>
<evidence type="ECO:0000313" key="4">
    <source>
        <dbReference type="EMBL" id="RNA06476.1"/>
    </source>
</evidence>
<name>A0A3M7Q4U4_BRAPC</name>
<feature type="compositionally biased region" description="Low complexity" evidence="3">
    <location>
        <begin position="183"/>
        <end position="197"/>
    </location>
</feature>
<dbReference type="PANTHER" id="PTHR18870">
    <property type="entry name" value="PROTEIN TAG-278-RELATED"/>
    <property type="match status" value="1"/>
</dbReference>
<keyword evidence="5" id="KW-1185">Reference proteome</keyword>
<organism evidence="4 5">
    <name type="scientific">Brachionus plicatilis</name>
    <name type="common">Marine rotifer</name>
    <name type="synonym">Brachionus muelleri</name>
    <dbReference type="NCBI Taxonomy" id="10195"/>
    <lineage>
        <taxon>Eukaryota</taxon>
        <taxon>Metazoa</taxon>
        <taxon>Spiralia</taxon>
        <taxon>Gnathifera</taxon>
        <taxon>Rotifera</taxon>
        <taxon>Eurotatoria</taxon>
        <taxon>Monogononta</taxon>
        <taxon>Pseudotrocha</taxon>
        <taxon>Ploima</taxon>
        <taxon>Brachionidae</taxon>
        <taxon>Brachionus</taxon>
    </lineage>
</organism>
<feature type="region of interest" description="Disordered" evidence="3">
    <location>
        <begin position="209"/>
        <end position="228"/>
    </location>
</feature>
<feature type="coiled-coil region" evidence="2">
    <location>
        <begin position="69"/>
        <end position="148"/>
    </location>
</feature>
<dbReference type="STRING" id="10195.A0A3M7Q4U4"/>
<feature type="region of interest" description="Disordered" evidence="3">
    <location>
        <begin position="181"/>
        <end position="204"/>
    </location>
</feature>
<evidence type="ECO:0000313" key="5">
    <source>
        <dbReference type="Proteomes" id="UP000276133"/>
    </source>
</evidence>
<sequence length="228" mass="27323">MKYELQQEYFTEMDKIKHESEMEIMTIRCELERVIELNKQKEREFEIKIDDYQSEEEINRLNGEHMRQKQTLVNEFKQAQELLKEKIIETDEKLREMHDRYLNRESRQEDIDMIENLKKNLSEKEEFLKKLQNEKQYFQMELVNRENNFNKIFNTMPNIGTINPLGANTKIKTKSNTTVTKYQPSQQQSLQNAQTGSFGRLEPLPGKISPLHDVNLNPNRPLPKKFLI</sequence>
<proteinExistence type="predicted"/>
<dbReference type="EMBL" id="REGN01007385">
    <property type="protein sequence ID" value="RNA06476.1"/>
    <property type="molecule type" value="Genomic_DNA"/>
</dbReference>
<accession>A0A3M7Q4U4</accession>
<evidence type="ECO:0000256" key="2">
    <source>
        <dbReference type="SAM" id="Coils"/>
    </source>
</evidence>
<reference evidence="4 5" key="1">
    <citation type="journal article" date="2018" name="Sci. Rep.">
        <title>Genomic signatures of local adaptation to the degree of environmental predictability in rotifers.</title>
        <authorList>
            <person name="Franch-Gras L."/>
            <person name="Hahn C."/>
            <person name="Garcia-Roger E.M."/>
            <person name="Carmona M.J."/>
            <person name="Serra M."/>
            <person name="Gomez A."/>
        </authorList>
    </citation>
    <scope>NUCLEOTIDE SEQUENCE [LARGE SCALE GENOMIC DNA]</scope>
    <source>
        <strain evidence="4">HYR1</strain>
    </source>
</reference>